<gene>
    <name evidence="4" type="ORF">IAC61_05520</name>
</gene>
<reference evidence="4" key="2">
    <citation type="journal article" date="2021" name="PeerJ">
        <title>Extensive microbial diversity within the chicken gut microbiome revealed by metagenomics and culture.</title>
        <authorList>
            <person name="Gilroy R."/>
            <person name="Ravi A."/>
            <person name="Getino M."/>
            <person name="Pursley I."/>
            <person name="Horton D.L."/>
            <person name="Alikhan N.F."/>
            <person name="Baker D."/>
            <person name="Gharbi K."/>
            <person name="Hall N."/>
            <person name="Watson M."/>
            <person name="Adriaenssens E.M."/>
            <person name="Foster-Nyarko E."/>
            <person name="Jarju S."/>
            <person name="Secka A."/>
            <person name="Antonio M."/>
            <person name="Oren A."/>
            <person name="Chaudhuri R.R."/>
            <person name="La Ragione R."/>
            <person name="Hildebrand F."/>
            <person name="Pallen M.J."/>
        </authorList>
    </citation>
    <scope>NUCLEOTIDE SEQUENCE</scope>
    <source>
        <strain evidence="4">17113</strain>
    </source>
</reference>
<comment type="caution">
    <text evidence="4">The sequence shown here is derived from an EMBL/GenBank/DDBJ whole genome shotgun (WGS) entry which is preliminary data.</text>
</comment>
<feature type="domain" description="Glycosyl hydrolase family 13 catalytic" evidence="3">
    <location>
        <begin position="138"/>
        <end position="494"/>
    </location>
</feature>
<dbReference type="CDD" id="cd11338">
    <property type="entry name" value="AmyAc_CMD"/>
    <property type="match status" value="1"/>
</dbReference>
<keyword evidence="2" id="KW-0326">Glycosidase</keyword>
<dbReference type="InterPro" id="IPR013783">
    <property type="entry name" value="Ig-like_fold"/>
</dbReference>
<dbReference type="CDD" id="cd02857">
    <property type="entry name" value="E_set_CDase_PDE_N"/>
    <property type="match status" value="1"/>
</dbReference>
<dbReference type="AlphaFoldDB" id="A0A9D9DHQ3"/>
<accession>A0A9D9DHQ3</accession>
<dbReference type="EMBL" id="JADINA010000034">
    <property type="protein sequence ID" value="MBO8426751.1"/>
    <property type="molecule type" value="Genomic_DNA"/>
</dbReference>
<dbReference type="SUPFAM" id="SSF51445">
    <property type="entry name" value="(Trans)glycosidases"/>
    <property type="match status" value="1"/>
</dbReference>
<dbReference type="GO" id="GO:0004553">
    <property type="term" value="F:hydrolase activity, hydrolyzing O-glycosyl compounds"/>
    <property type="evidence" value="ECO:0007669"/>
    <property type="project" value="InterPro"/>
</dbReference>
<dbReference type="SMART" id="SM00642">
    <property type="entry name" value="Aamy"/>
    <property type="match status" value="1"/>
</dbReference>
<dbReference type="Pfam" id="PF02903">
    <property type="entry name" value="Alpha-amylase_N"/>
    <property type="match status" value="1"/>
</dbReference>
<dbReference type="PANTHER" id="PTHR10357:SF210">
    <property type="entry name" value="MALTODEXTRIN GLUCOSIDASE"/>
    <property type="match status" value="1"/>
</dbReference>
<dbReference type="InterPro" id="IPR004185">
    <property type="entry name" value="Glyco_hydro_13_lg-like_dom"/>
</dbReference>
<evidence type="ECO:0000313" key="4">
    <source>
        <dbReference type="EMBL" id="MBO8426751.1"/>
    </source>
</evidence>
<evidence type="ECO:0000256" key="2">
    <source>
        <dbReference type="ARBA" id="ARBA00023295"/>
    </source>
</evidence>
<dbReference type="Pfam" id="PF00128">
    <property type="entry name" value="Alpha-amylase"/>
    <property type="match status" value="1"/>
</dbReference>
<dbReference type="InterPro" id="IPR045857">
    <property type="entry name" value="O16G_dom_2"/>
</dbReference>
<evidence type="ECO:0000256" key="1">
    <source>
        <dbReference type="ARBA" id="ARBA00022801"/>
    </source>
</evidence>
<protein>
    <submittedName>
        <fullName evidence="4">Glycoside hydrolase family 13 protein</fullName>
    </submittedName>
</protein>
<evidence type="ECO:0000259" key="3">
    <source>
        <dbReference type="SMART" id="SM00642"/>
    </source>
</evidence>
<keyword evidence="1 4" id="KW-0378">Hydrolase</keyword>
<dbReference type="Proteomes" id="UP000823634">
    <property type="component" value="Unassembled WGS sequence"/>
</dbReference>
<sequence length="560" mass="64644">MNRQAIFHLSESPYSFPLSEKEFFFRLRLGIEDKEAKVYVHYGNKFFLAEMKKRIEMPLARVDGLFAYFEVIAPLEDNRVGYVFEIEEGGKTYYYTERGLLEEYVFKDCYKDYFEYSCVHPEDPSLPPSWTKNAVFYQIFPDRFRLGDESKDKSYITMDWFASPKPGDFAGGDLKGIADSIGYLSSLGINAIYLTPIFKAMTSHKYDTIDYMRIDPQFGTEEDLASLLAKAHQAGIKVVLDAVFNHVSALSPFFQDAVKKGKESPYFDWFYVEGDAIDFKKRNYQTFSLARYMPKLKVTNPETEAYLLEVVLHYLRLGIDGWRFDVGDEISHSFIRKVREKVKAAFPEALMLGEHWHNAHSFLRGDEYDGVMNYPFTYAAYDYIIYGKDDARRSAFRLNELYTHYRFQNALACLNLLDSHDTHRFLNLAKGNQAKLQCAIAMEFFFPGMSCLYYGTEIPMDGGFDPDCRRGFPYETALKGSKHMEVVKQLIKIRKDPRLGSYHFLAKEENGLLILSRGEGKSLKLAINQTGKDVVFDKTPIYSANLEGNLLHNDGFAIFE</sequence>
<dbReference type="PANTHER" id="PTHR10357">
    <property type="entry name" value="ALPHA-AMYLASE FAMILY MEMBER"/>
    <property type="match status" value="1"/>
</dbReference>
<reference evidence="4" key="1">
    <citation type="submission" date="2020-10" db="EMBL/GenBank/DDBJ databases">
        <authorList>
            <person name="Gilroy R."/>
        </authorList>
    </citation>
    <scope>NUCLEOTIDE SEQUENCE</scope>
    <source>
        <strain evidence="4">17113</strain>
    </source>
</reference>
<dbReference type="SUPFAM" id="SSF81296">
    <property type="entry name" value="E set domains"/>
    <property type="match status" value="1"/>
</dbReference>
<evidence type="ECO:0000313" key="5">
    <source>
        <dbReference type="Proteomes" id="UP000823634"/>
    </source>
</evidence>
<proteinExistence type="predicted"/>
<dbReference type="InterPro" id="IPR006047">
    <property type="entry name" value="GH13_cat_dom"/>
</dbReference>
<dbReference type="InterPro" id="IPR014756">
    <property type="entry name" value="Ig_E-set"/>
</dbReference>
<name>A0A9D9DHQ3_9FIRM</name>
<organism evidence="4 5">
    <name type="scientific">Candidatus Alloenteromonas pullistercoris</name>
    <dbReference type="NCBI Taxonomy" id="2840785"/>
    <lineage>
        <taxon>Bacteria</taxon>
        <taxon>Bacillati</taxon>
        <taxon>Bacillota</taxon>
        <taxon>Bacillota incertae sedis</taxon>
        <taxon>Candidatus Alloenteromonas</taxon>
    </lineage>
</organism>
<dbReference type="Gene3D" id="2.60.40.10">
    <property type="entry name" value="Immunoglobulins"/>
    <property type="match status" value="1"/>
</dbReference>
<dbReference type="Gene3D" id="3.20.20.80">
    <property type="entry name" value="Glycosidases"/>
    <property type="match status" value="1"/>
</dbReference>
<dbReference type="InterPro" id="IPR017853">
    <property type="entry name" value="GH"/>
</dbReference>
<dbReference type="GO" id="GO:0005975">
    <property type="term" value="P:carbohydrate metabolic process"/>
    <property type="evidence" value="ECO:0007669"/>
    <property type="project" value="InterPro"/>
</dbReference>
<dbReference type="Gene3D" id="3.90.400.10">
    <property type="entry name" value="Oligo-1,6-glucosidase, Domain 2"/>
    <property type="match status" value="1"/>
</dbReference>